<dbReference type="AlphaFoldDB" id="A0A948TCU7"/>
<feature type="non-terminal residue" evidence="2">
    <location>
        <position position="1"/>
    </location>
</feature>
<feature type="coiled-coil region" evidence="1">
    <location>
        <begin position="37"/>
        <end position="75"/>
    </location>
</feature>
<keyword evidence="1" id="KW-0175">Coiled coil</keyword>
<sequence>QLVVDRLIKAAVEPDVRRDMDVEDEILSEIESRDTTIMMKNKELELKNKELESKSQELESKSQELESKSQELISKNKMLGNMISLLRKQGLSDENIAKELNIGINKLAEYV</sequence>
<reference evidence="2" key="2">
    <citation type="submission" date="2021-04" db="EMBL/GenBank/DDBJ databases">
        <authorList>
            <person name="Gilroy R."/>
        </authorList>
    </citation>
    <scope>NUCLEOTIDE SEQUENCE</scope>
    <source>
        <strain evidence="2">G4-2901</strain>
    </source>
</reference>
<protein>
    <submittedName>
        <fullName evidence="2">Uncharacterized protein</fullName>
    </submittedName>
</protein>
<evidence type="ECO:0000313" key="2">
    <source>
        <dbReference type="EMBL" id="MBU3838631.1"/>
    </source>
</evidence>
<dbReference type="EMBL" id="JAHLFW010000082">
    <property type="protein sequence ID" value="MBU3838631.1"/>
    <property type="molecule type" value="Genomic_DNA"/>
</dbReference>
<evidence type="ECO:0000313" key="3">
    <source>
        <dbReference type="Proteomes" id="UP000783796"/>
    </source>
</evidence>
<dbReference type="Proteomes" id="UP000783796">
    <property type="component" value="Unassembled WGS sequence"/>
</dbReference>
<organism evidence="2 3">
    <name type="scientific">Candidatus Phocaeicola faecigallinarum</name>
    <dbReference type="NCBI Taxonomy" id="2838732"/>
    <lineage>
        <taxon>Bacteria</taxon>
        <taxon>Pseudomonadati</taxon>
        <taxon>Bacteroidota</taxon>
        <taxon>Bacteroidia</taxon>
        <taxon>Bacteroidales</taxon>
        <taxon>Bacteroidaceae</taxon>
        <taxon>Phocaeicola</taxon>
    </lineage>
</organism>
<comment type="caution">
    <text evidence="2">The sequence shown here is derived from an EMBL/GenBank/DDBJ whole genome shotgun (WGS) entry which is preliminary data.</text>
</comment>
<name>A0A948TCU7_9BACT</name>
<reference evidence="2" key="1">
    <citation type="journal article" date="2021" name="PeerJ">
        <title>Extensive microbial diversity within the chicken gut microbiome revealed by metagenomics and culture.</title>
        <authorList>
            <person name="Gilroy R."/>
            <person name="Ravi A."/>
            <person name="Getino M."/>
            <person name="Pursley I."/>
            <person name="Horton D.L."/>
            <person name="Alikhan N.F."/>
            <person name="Baker D."/>
            <person name="Gharbi K."/>
            <person name="Hall N."/>
            <person name="Watson M."/>
            <person name="Adriaenssens E.M."/>
            <person name="Foster-Nyarko E."/>
            <person name="Jarju S."/>
            <person name="Secka A."/>
            <person name="Antonio M."/>
            <person name="Oren A."/>
            <person name="Chaudhuri R.R."/>
            <person name="La Ragione R."/>
            <person name="Hildebrand F."/>
            <person name="Pallen M.J."/>
        </authorList>
    </citation>
    <scope>NUCLEOTIDE SEQUENCE</scope>
    <source>
        <strain evidence="2">G4-2901</strain>
    </source>
</reference>
<evidence type="ECO:0000256" key="1">
    <source>
        <dbReference type="SAM" id="Coils"/>
    </source>
</evidence>
<gene>
    <name evidence="2" type="ORF">H9777_10060</name>
</gene>
<proteinExistence type="predicted"/>
<accession>A0A948TCU7</accession>